<dbReference type="SUPFAM" id="SSF118290">
    <property type="entry name" value="WRKY DNA-binding domain"/>
    <property type="match status" value="1"/>
</dbReference>
<name>A0A6B9EJH9_9LAMI</name>
<evidence type="ECO:0000256" key="1">
    <source>
        <dbReference type="ARBA" id="ARBA00004123"/>
    </source>
</evidence>
<reference evidence="8" key="1">
    <citation type="submission" date="2018-12" db="EMBL/GenBank/DDBJ databases">
        <authorList>
            <person name="Wang X."/>
        </authorList>
    </citation>
    <scope>NUCLEOTIDE SEQUENCE</scope>
</reference>
<organism evidence="8">
    <name type="scientific">Cistanche tubulosa</name>
    <dbReference type="NCBI Taxonomy" id="161397"/>
    <lineage>
        <taxon>Eukaryota</taxon>
        <taxon>Viridiplantae</taxon>
        <taxon>Streptophyta</taxon>
        <taxon>Embryophyta</taxon>
        <taxon>Tracheophyta</taxon>
        <taxon>Spermatophyta</taxon>
        <taxon>Magnoliopsida</taxon>
        <taxon>eudicotyledons</taxon>
        <taxon>Gunneridae</taxon>
        <taxon>Pentapetalae</taxon>
        <taxon>asterids</taxon>
        <taxon>lamiids</taxon>
        <taxon>Lamiales</taxon>
        <taxon>Orobanchaceae</taxon>
        <taxon>Orobancheae</taxon>
        <taxon>Cistanche</taxon>
    </lineage>
</organism>
<dbReference type="PROSITE" id="PS50811">
    <property type="entry name" value="WRKY"/>
    <property type="match status" value="1"/>
</dbReference>
<keyword evidence="3" id="KW-0238">DNA-binding</keyword>
<feature type="compositionally biased region" description="Polar residues" evidence="6">
    <location>
        <begin position="152"/>
        <end position="161"/>
    </location>
</feature>
<accession>A0A6B9EJH9</accession>
<feature type="compositionally biased region" description="Polar residues" evidence="6">
    <location>
        <begin position="20"/>
        <end position="31"/>
    </location>
</feature>
<dbReference type="Pfam" id="PF03106">
    <property type="entry name" value="WRKY"/>
    <property type="match status" value="1"/>
</dbReference>
<dbReference type="InterPro" id="IPR036576">
    <property type="entry name" value="WRKY_dom_sf"/>
</dbReference>
<dbReference type="Gene3D" id="2.20.25.80">
    <property type="entry name" value="WRKY domain"/>
    <property type="match status" value="1"/>
</dbReference>
<keyword evidence="4" id="KW-0804">Transcription</keyword>
<keyword evidence="5" id="KW-0539">Nucleus</keyword>
<keyword evidence="2" id="KW-0805">Transcription regulation</keyword>
<evidence type="ECO:0000256" key="3">
    <source>
        <dbReference type="ARBA" id="ARBA00023125"/>
    </source>
</evidence>
<evidence type="ECO:0000256" key="2">
    <source>
        <dbReference type="ARBA" id="ARBA00023015"/>
    </source>
</evidence>
<evidence type="ECO:0000256" key="4">
    <source>
        <dbReference type="ARBA" id="ARBA00023163"/>
    </source>
</evidence>
<protein>
    <submittedName>
        <fullName evidence="8">WRKY family protein 12</fullName>
    </submittedName>
</protein>
<comment type="subcellular location">
    <subcellularLocation>
        <location evidence="1">Nucleus</location>
    </subcellularLocation>
</comment>
<evidence type="ECO:0000256" key="5">
    <source>
        <dbReference type="ARBA" id="ARBA00023242"/>
    </source>
</evidence>
<dbReference type="PANTHER" id="PTHR32096:SF19">
    <property type="entry name" value="OS01G0750100 PROTEIN"/>
    <property type="match status" value="1"/>
</dbReference>
<dbReference type="AlphaFoldDB" id="A0A6B9EJH9"/>
<dbReference type="InterPro" id="IPR003657">
    <property type="entry name" value="WRKY_dom"/>
</dbReference>
<feature type="compositionally biased region" description="Low complexity" evidence="6">
    <location>
        <begin position="37"/>
        <end position="46"/>
    </location>
</feature>
<proteinExistence type="evidence at transcript level"/>
<evidence type="ECO:0000256" key="6">
    <source>
        <dbReference type="SAM" id="MobiDB-lite"/>
    </source>
</evidence>
<feature type="region of interest" description="Disordered" evidence="6">
    <location>
        <begin position="1"/>
        <end position="54"/>
    </location>
</feature>
<evidence type="ECO:0000259" key="7">
    <source>
        <dbReference type="PROSITE" id="PS50811"/>
    </source>
</evidence>
<feature type="region of interest" description="Disordered" evidence="6">
    <location>
        <begin position="138"/>
        <end position="176"/>
    </location>
</feature>
<dbReference type="FunFam" id="2.20.25.80:FF:000004">
    <property type="entry name" value="WRKY transcription factor 65"/>
    <property type="match status" value="1"/>
</dbReference>
<dbReference type="PANTHER" id="PTHR32096">
    <property type="entry name" value="WRKY TRANSCRIPTION FACTOR 30-RELATED-RELATED"/>
    <property type="match status" value="1"/>
</dbReference>
<dbReference type="SMART" id="SM00774">
    <property type="entry name" value="WRKY"/>
    <property type="match status" value="1"/>
</dbReference>
<evidence type="ECO:0000313" key="8">
    <source>
        <dbReference type="EMBL" id="QGX73560.1"/>
    </source>
</evidence>
<dbReference type="GO" id="GO:0005634">
    <property type="term" value="C:nucleus"/>
    <property type="evidence" value="ECO:0007669"/>
    <property type="project" value="UniProtKB-SubCell"/>
</dbReference>
<feature type="domain" description="WRKY" evidence="7">
    <location>
        <begin position="80"/>
        <end position="140"/>
    </location>
</feature>
<dbReference type="InterPro" id="IPR044810">
    <property type="entry name" value="WRKY_plant"/>
</dbReference>
<dbReference type="EMBL" id="MK279665">
    <property type="protein sequence ID" value="QGX73560.1"/>
    <property type="molecule type" value="mRNA"/>
</dbReference>
<sequence>MNSRFSNRRFVSQLEDSESSPENSDGNSPCSAVSADTKIASTSSAKRSSRRAIQKRVVSVPIKDVDGFRVKGDQMSAPPSDSWAWRKYGQKPIKGSPYPRGYYRCSSLKGCPARKQVERSRVDSRMLVVTYYCDHNHPWPPSRNNHPHNHRTNAASPNIGTPASDEEAEEEENKHVKNLADNQPADYEIIPDYRFSNLGEGPLIQASEFGWLGDFEIQNCMTVLESPTLTDDIEMATIFTMREEDKPLFADLGELPECSTVFRREIAEQRRRSSLGVPS</sequence>
<dbReference type="GO" id="GO:0000976">
    <property type="term" value="F:transcription cis-regulatory region binding"/>
    <property type="evidence" value="ECO:0007669"/>
    <property type="project" value="TreeGrafter"/>
</dbReference>
<dbReference type="GO" id="GO:0003700">
    <property type="term" value="F:DNA-binding transcription factor activity"/>
    <property type="evidence" value="ECO:0007669"/>
    <property type="project" value="InterPro"/>
</dbReference>